<sequence>MNPEALPLPSVLADFDSDVSRSTTPGSESSDQDKEFEPEGELKLKTLLEAMSFGRVIIVTNGAKGWVELSCSKFMPGLYPLLEHLDIISARSGYEHFSPEDPSEWKRLAFADVLDAAFASCDPDRKRHVISVGDSLYEQKALFAVTQHLANSYGKSLKLLEQPQIEQLLEEHQLLSGYLQHAAVFDGILDLEISVPL</sequence>
<feature type="region of interest" description="Disordered" evidence="1">
    <location>
        <begin position="1"/>
        <end position="38"/>
    </location>
</feature>
<protein>
    <submittedName>
        <fullName evidence="2">Uncharacterized protein</fullName>
    </submittedName>
</protein>
<name>A0A813JZ39_POLGL</name>
<dbReference type="EMBL" id="CAJNNW010027092">
    <property type="protein sequence ID" value="CAE8689564.1"/>
    <property type="molecule type" value="Genomic_DNA"/>
</dbReference>
<dbReference type="Proteomes" id="UP000626109">
    <property type="component" value="Unassembled WGS sequence"/>
</dbReference>
<organism evidence="2 3">
    <name type="scientific">Polarella glacialis</name>
    <name type="common">Dinoflagellate</name>
    <dbReference type="NCBI Taxonomy" id="89957"/>
    <lineage>
        <taxon>Eukaryota</taxon>
        <taxon>Sar</taxon>
        <taxon>Alveolata</taxon>
        <taxon>Dinophyceae</taxon>
        <taxon>Suessiales</taxon>
        <taxon>Suessiaceae</taxon>
        <taxon>Polarella</taxon>
    </lineage>
</organism>
<evidence type="ECO:0000313" key="2">
    <source>
        <dbReference type="EMBL" id="CAE8689564.1"/>
    </source>
</evidence>
<gene>
    <name evidence="2" type="ORF">PGLA2088_LOCUS26507</name>
</gene>
<dbReference type="AlphaFoldDB" id="A0A813JZ39"/>
<evidence type="ECO:0000256" key="1">
    <source>
        <dbReference type="SAM" id="MobiDB-lite"/>
    </source>
</evidence>
<dbReference type="PANTHER" id="PTHR38899:SF1">
    <property type="entry name" value="PROTEIN KINASE"/>
    <property type="match status" value="1"/>
</dbReference>
<proteinExistence type="predicted"/>
<dbReference type="PANTHER" id="PTHR38899">
    <property type="entry name" value="DOMAIN OOKINETE PROTEIN, PUTATIVE-RELATED"/>
    <property type="match status" value="1"/>
</dbReference>
<reference evidence="2" key="1">
    <citation type="submission" date="2021-02" db="EMBL/GenBank/DDBJ databases">
        <authorList>
            <person name="Dougan E. K."/>
            <person name="Rhodes N."/>
            <person name="Thang M."/>
            <person name="Chan C."/>
        </authorList>
    </citation>
    <scope>NUCLEOTIDE SEQUENCE</scope>
</reference>
<evidence type="ECO:0000313" key="3">
    <source>
        <dbReference type="Proteomes" id="UP000626109"/>
    </source>
</evidence>
<comment type="caution">
    <text evidence="2">The sequence shown here is derived from an EMBL/GenBank/DDBJ whole genome shotgun (WGS) entry which is preliminary data.</text>
</comment>
<accession>A0A813JZ39</accession>
<feature type="compositionally biased region" description="Polar residues" evidence="1">
    <location>
        <begin position="20"/>
        <end position="29"/>
    </location>
</feature>